<organism evidence="2 3">
    <name type="scientific">Pigmentiphaga humi</name>
    <dbReference type="NCBI Taxonomy" id="2478468"/>
    <lineage>
        <taxon>Bacteria</taxon>
        <taxon>Pseudomonadati</taxon>
        <taxon>Pseudomonadota</taxon>
        <taxon>Betaproteobacteria</taxon>
        <taxon>Burkholderiales</taxon>
        <taxon>Alcaligenaceae</taxon>
        <taxon>Pigmentiphaga</taxon>
    </lineage>
</organism>
<evidence type="ECO:0000313" key="2">
    <source>
        <dbReference type="EMBL" id="VCU71621.1"/>
    </source>
</evidence>
<keyword evidence="1 2" id="KW-0808">Transferase</keyword>
<dbReference type="SUPFAM" id="SSF89796">
    <property type="entry name" value="CoA-transferase family III (CaiB/BaiF)"/>
    <property type="match status" value="2"/>
</dbReference>
<evidence type="ECO:0000256" key="1">
    <source>
        <dbReference type="ARBA" id="ARBA00022679"/>
    </source>
</evidence>
<dbReference type="OrthoDB" id="9797653at2"/>
<dbReference type="InterPro" id="IPR044855">
    <property type="entry name" value="CoA-Trfase_III_dom3_sf"/>
</dbReference>
<dbReference type="PANTHER" id="PTHR48207:SF3">
    <property type="entry name" value="SUCCINATE--HYDROXYMETHYLGLUTARATE COA-TRANSFERASE"/>
    <property type="match status" value="1"/>
</dbReference>
<dbReference type="AlphaFoldDB" id="A0A3P4B6S5"/>
<keyword evidence="3" id="KW-1185">Reference proteome</keyword>
<dbReference type="InterPro" id="IPR050483">
    <property type="entry name" value="CoA-transferase_III_domain"/>
</dbReference>
<dbReference type="RefSeq" id="WP_124081221.1">
    <property type="nucleotide sequence ID" value="NZ_UWPJ01000028.1"/>
</dbReference>
<dbReference type="InterPro" id="IPR023606">
    <property type="entry name" value="CoA-Trfase_III_dom_1_sf"/>
</dbReference>
<dbReference type="Gene3D" id="3.30.1540.10">
    <property type="entry name" value="formyl-coa transferase, domain 3"/>
    <property type="match status" value="1"/>
</dbReference>
<proteinExistence type="predicted"/>
<dbReference type="Proteomes" id="UP000277294">
    <property type="component" value="Unassembled WGS sequence"/>
</dbReference>
<protein>
    <submittedName>
        <fullName evidence="2">Formyl-coenzyme A transferase</fullName>
        <ecNumber evidence="2">2.8.3.16</ecNumber>
    </submittedName>
</protein>
<sequence>MGTRFLDDVLVVELGERTGVGACGSLLAELGAEVVAVEPRDGAAGEGTKWRRRALAMAGKHSVAAPVSAEDAWLSALIARADVILLSSDCQPAWAADAAARADRAVVCDITAMGRPAAGSGFVPDALVQALCGIVDTTGERDGAPTLCEAPVVEDMAALYALTAVLAGLRARRGHGRRGRADIALYDCAVSALASFLPQYFAGRQPQRIGNRHPAMSPWNGYQASDGWVLLSTGSDEQWLRVCELIGRPELGRDPRYASPEGRVRNNDEVDRIVEAWTREHTVDACVAAFNAAKLPCGPVYQLADLFDDAALRHRDMVHRLDAAGASLRLPGSVFRGSAARGAANAAIPERDGSRRWLDEWMARRPADRAAAAAVDDDGGGGAKPLAGLKVLELGSYTTAPICGRQLGALGADVVKIEPPQGDLSRPLTPTREGQGYFFTISNSDKRSLRIDLRTDDGKALFRALLARADVLVENLRPGSLAKMGFDPGTLLEINPRLVSCAITGFGGDSPYAGLAAMDTTVQGISGIMDLARSEGRPYKIGISIADIVGGLFGLAAVMAALAYRDVHGCGQHVDISMQDATAWLTRASWNDAGEPDPAHAVVGCEDGYLLAESGARLMAEALQACGCARQCGQWRSALPRALLAAFLVNRGIAAAPVLSVAEVVADPRCTARGLLVEGRTGSGETWPLLASPIRFDTMLVQVARALGAIGSDGPQVLADWIGAVPGRHGPEGLVAAGDSLGERT</sequence>
<dbReference type="GO" id="GO:0033608">
    <property type="term" value="F:formyl-CoA transferase activity"/>
    <property type="evidence" value="ECO:0007669"/>
    <property type="project" value="UniProtKB-EC"/>
</dbReference>
<dbReference type="Pfam" id="PF02515">
    <property type="entry name" value="CoA_transf_3"/>
    <property type="match status" value="2"/>
</dbReference>
<dbReference type="InterPro" id="IPR003673">
    <property type="entry name" value="CoA-Trfase_fam_III"/>
</dbReference>
<evidence type="ECO:0000313" key="3">
    <source>
        <dbReference type="Proteomes" id="UP000277294"/>
    </source>
</evidence>
<dbReference type="EMBL" id="UWPJ01000028">
    <property type="protein sequence ID" value="VCU71621.1"/>
    <property type="molecule type" value="Genomic_DNA"/>
</dbReference>
<dbReference type="PANTHER" id="PTHR48207">
    <property type="entry name" value="SUCCINATE--HYDROXYMETHYLGLUTARATE COA-TRANSFERASE"/>
    <property type="match status" value="1"/>
</dbReference>
<name>A0A3P4B6S5_9BURK</name>
<reference evidence="2 3" key="1">
    <citation type="submission" date="2018-10" db="EMBL/GenBank/DDBJ databases">
        <authorList>
            <person name="Criscuolo A."/>
        </authorList>
    </citation>
    <scope>NUCLEOTIDE SEQUENCE [LARGE SCALE GENOMIC DNA]</scope>
    <source>
        <strain evidence="2">DnA1</strain>
    </source>
</reference>
<gene>
    <name evidence="2" type="primary">frc_14</name>
    <name evidence="2" type="ORF">PIGHUM_03707</name>
</gene>
<dbReference type="Gene3D" id="3.40.50.10540">
    <property type="entry name" value="Crotonobetainyl-coa:carnitine coa-transferase, domain 1"/>
    <property type="match status" value="2"/>
</dbReference>
<dbReference type="EC" id="2.8.3.16" evidence="2"/>
<accession>A0A3P4B6S5</accession>